<reference evidence="1 3" key="1">
    <citation type="journal article" date="2017" name="Nature">
        <title>The sunflower genome provides insights into oil metabolism, flowering and Asterid evolution.</title>
        <authorList>
            <person name="Badouin H."/>
            <person name="Gouzy J."/>
            <person name="Grassa C.J."/>
            <person name="Murat F."/>
            <person name="Staton S.E."/>
            <person name="Cottret L."/>
            <person name="Lelandais-Briere C."/>
            <person name="Owens G.L."/>
            <person name="Carrere S."/>
            <person name="Mayjonade B."/>
            <person name="Legrand L."/>
            <person name="Gill N."/>
            <person name="Kane N.C."/>
            <person name="Bowers J.E."/>
            <person name="Hubner S."/>
            <person name="Bellec A."/>
            <person name="Berard A."/>
            <person name="Berges H."/>
            <person name="Blanchet N."/>
            <person name="Boniface M.C."/>
            <person name="Brunel D."/>
            <person name="Catrice O."/>
            <person name="Chaidir N."/>
            <person name="Claudel C."/>
            <person name="Donnadieu C."/>
            <person name="Faraut T."/>
            <person name="Fievet G."/>
            <person name="Helmstetter N."/>
            <person name="King M."/>
            <person name="Knapp S.J."/>
            <person name="Lai Z."/>
            <person name="Le Paslier M.C."/>
            <person name="Lippi Y."/>
            <person name="Lorenzon L."/>
            <person name="Mandel J.R."/>
            <person name="Marage G."/>
            <person name="Marchand G."/>
            <person name="Marquand E."/>
            <person name="Bret-Mestries E."/>
            <person name="Morien E."/>
            <person name="Nambeesan S."/>
            <person name="Nguyen T."/>
            <person name="Pegot-Espagnet P."/>
            <person name="Pouilly N."/>
            <person name="Raftis F."/>
            <person name="Sallet E."/>
            <person name="Schiex T."/>
            <person name="Thomas J."/>
            <person name="Vandecasteele C."/>
            <person name="Vares D."/>
            <person name="Vear F."/>
            <person name="Vautrin S."/>
            <person name="Crespi M."/>
            <person name="Mangin B."/>
            <person name="Burke J.M."/>
            <person name="Salse J."/>
            <person name="Munos S."/>
            <person name="Vincourt P."/>
            <person name="Rieseberg L.H."/>
            <person name="Langlade N.B."/>
        </authorList>
    </citation>
    <scope>NUCLEOTIDE SEQUENCE [LARGE SCALE GENOMIC DNA]</scope>
    <source>
        <strain evidence="3">cv. SF193</strain>
        <tissue evidence="1">Leaves</tissue>
    </source>
</reference>
<evidence type="ECO:0000313" key="1">
    <source>
        <dbReference type="EMBL" id="KAF5765357.1"/>
    </source>
</evidence>
<evidence type="ECO:0000313" key="2">
    <source>
        <dbReference type="EMBL" id="OTF94441.1"/>
    </source>
</evidence>
<proteinExistence type="predicted"/>
<dbReference type="EMBL" id="CM007904">
    <property type="protein sequence ID" value="OTF94441.1"/>
    <property type="molecule type" value="Genomic_DNA"/>
</dbReference>
<sequence length="173" mass="20715">MRLKSATHRDSSVFGDFIEYVKERRRRSMIVSSSRRDVEKFMIIIRTTKYLLRKHSAFGCFAGYYNVDEASYVMVDCINSSSDVRLNNNLTVEIKISVMWMLKYSFENMMLWVCVGCNFKVFPKDSYLIIKYQWMKNLEIKKLYVFTCLFYKFIHLKTSPLGKFVFSLMLMYF</sequence>
<accession>A0A251S784</accession>
<reference evidence="2" key="2">
    <citation type="submission" date="2017-02" db="EMBL/GenBank/DDBJ databases">
        <title>Sunflower complete genome.</title>
        <authorList>
            <person name="Langlade N."/>
            <person name="Munos S."/>
        </authorList>
    </citation>
    <scope>NUCLEOTIDE SEQUENCE [LARGE SCALE GENOMIC DNA]</scope>
    <source>
        <tissue evidence="2">Leaves</tissue>
    </source>
</reference>
<dbReference type="Gramene" id="mRNA:HanXRQr2_Chr15g0702841">
    <property type="protein sequence ID" value="mRNA:HanXRQr2_Chr15g0702841"/>
    <property type="gene ID" value="HanXRQr2_Chr15g0702841"/>
</dbReference>
<name>A0A251S784_HELAN</name>
<reference evidence="1" key="3">
    <citation type="submission" date="2020-06" db="EMBL/GenBank/DDBJ databases">
        <title>Helianthus annuus Genome sequencing and assembly Release 2.</title>
        <authorList>
            <person name="Gouzy J."/>
            <person name="Langlade N."/>
            <person name="Munos S."/>
        </authorList>
    </citation>
    <scope>NUCLEOTIDE SEQUENCE</scope>
    <source>
        <tissue evidence="1">Leaves</tissue>
    </source>
</reference>
<dbReference type="AlphaFoldDB" id="A0A251S784"/>
<protein>
    <submittedName>
        <fullName evidence="2">Uncharacterized protein</fullName>
    </submittedName>
</protein>
<organism evidence="2 3">
    <name type="scientific">Helianthus annuus</name>
    <name type="common">Common sunflower</name>
    <dbReference type="NCBI Taxonomy" id="4232"/>
    <lineage>
        <taxon>Eukaryota</taxon>
        <taxon>Viridiplantae</taxon>
        <taxon>Streptophyta</taxon>
        <taxon>Embryophyta</taxon>
        <taxon>Tracheophyta</taxon>
        <taxon>Spermatophyta</taxon>
        <taxon>Magnoliopsida</taxon>
        <taxon>eudicotyledons</taxon>
        <taxon>Gunneridae</taxon>
        <taxon>Pentapetalae</taxon>
        <taxon>asterids</taxon>
        <taxon>campanulids</taxon>
        <taxon>Asterales</taxon>
        <taxon>Asteraceae</taxon>
        <taxon>Asteroideae</taxon>
        <taxon>Heliantheae alliance</taxon>
        <taxon>Heliantheae</taxon>
        <taxon>Helianthus</taxon>
    </lineage>
</organism>
<keyword evidence="3" id="KW-1185">Reference proteome</keyword>
<dbReference type="InParanoid" id="A0A251S784"/>
<evidence type="ECO:0000313" key="3">
    <source>
        <dbReference type="Proteomes" id="UP000215914"/>
    </source>
</evidence>
<gene>
    <name evidence="2" type="ORF">HannXRQ_Chr15g0472101</name>
    <name evidence="1" type="ORF">HanXRQr2_Chr15g0702841</name>
</gene>
<dbReference type="EMBL" id="MNCJ02000330">
    <property type="protein sequence ID" value="KAF5765357.1"/>
    <property type="molecule type" value="Genomic_DNA"/>
</dbReference>
<dbReference type="Proteomes" id="UP000215914">
    <property type="component" value="Chromosome 15"/>
</dbReference>